<protein>
    <submittedName>
        <fullName evidence="1">Uncharacterized protein</fullName>
    </submittedName>
</protein>
<name>A0A0A9A826_ARUDO</name>
<reference evidence="1" key="2">
    <citation type="journal article" date="2015" name="Data Brief">
        <title>Shoot transcriptome of the giant reed, Arundo donax.</title>
        <authorList>
            <person name="Barrero R.A."/>
            <person name="Guerrero F.D."/>
            <person name="Moolhuijzen P."/>
            <person name="Goolsby J.A."/>
            <person name="Tidwell J."/>
            <person name="Bellgard S.E."/>
            <person name="Bellgard M.I."/>
        </authorList>
    </citation>
    <scope>NUCLEOTIDE SEQUENCE</scope>
    <source>
        <tissue evidence="1">Shoot tissue taken approximately 20 cm above the soil surface</tissue>
    </source>
</reference>
<dbReference type="EMBL" id="GBRH01254698">
    <property type="protein sequence ID" value="JAD43197.1"/>
    <property type="molecule type" value="Transcribed_RNA"/>
</dbReference>
<reference evidence="1" key="1">
    <citation type="submission" date="2014-09" db="EMBL/GenBank/DDBJ databases">
        <authorList>
            <person name="Magalhaes I.L.F."/>
            <person name="Oliveira U."/>
            <person name="Santos F.R."/>
            <person name="Vidigal T.H.D.A."/>
            <person name="Brescovit A.D."/>
            <person name="Santos A.J."/>
        </authorList>
    </citation>
    <scope>NUCLEOTIDE SEQUENCE</scope>
    <source>
        <tissue evidence="1">Shoot tissue taken approximately 20 cm above the soil surface</tissue>
    </source>
</reference>
<sequence length="43" mass="4655">MPLCFPGTWYELLGETCCKSGIAGTKYGQLPPACKGPGWQDYS</sequence>
<accession>A0A0A9A826</accession>
<dbReference type="AlphaFoldDB" id="A0A0A9A826"/>
<evidence type="ECO:0000313" key="1">
    <source>
        <dbReference type="EMBL" id="JAD43197.1"/>
    </source>
</evidence>
<organism evidence="1">
    <name type="scientific">Arundo donax</name>
    <name type="common">Giant reed</name>
    <name type="synonym">Donax arundinaceus</name>
    <dbReference type="NCBI Taxonomy" id="35708"/>
    <lineage>
        <taxon>Eukaryota</taxon>
        <taxon>Viridiplantae</taxon>
        <taxon>Streptophyta</taxon>
        <taxon>Embryophyta</taxon>
        <taxon>Tracheophyta</taxon>
        <taxon>Spermatophyta</taxon>
        <taxon>Magnoliopsida</taxon>
        <taxon>Liliopsida</taxon>
        <taxon>Poales</taxon>
        <taxon>Poaceae</taxon>
        <taxon>PACMAD clade</taxon>
        <taxon>Arundinoideae</taxon>
        <taxon>Arundineae</taxon>
        <taxon>Arundo</taxon>
    </lineage>
</organism>
<proteinExistence type="predicted"/>